<reference evidence="2 3" key="1">
    <citation type="submission" date="2018-09" db="EMBL/GenBank/DDBJ databases">
        <title>Genomic Encyclopedia of Archaeal and Bacterial Type Strains, Phase II (KMG-II): from individual species to whole genera.</title>
        <authorList>
            <person name="Goeker M."/>
        </authorList>
    </citation>
    <scope>NUCLEOTIDE SEQUENCE [LARGE SCALE GENOMIC DNA]</scope>
    <source>
        <strain evidence="2 3">DSM 16505</strain>
    </source>
</reference>
<evidence type="ECO:0008006" key="4">
    <source>
        <dbReference type="Google" id="ProtNLM"/>
    </source>
</evidence>
<keyword evidence="1" id="KW-0812">Transmembrane</keyword>
<evidence type="ECO:0000256" key="1">
    <source>
        <dbReference type="SAM" id="Phobius"/>
    </source>
</evidence>
<dbReference type="EMBL" id="RAQM01000010">
    <property type="protein sequence ID" value="RKF03126.1"/>
    <property type="molecule type" value="Genomic_DNA"/>
</dbReference>
<proteinExistence type="predicted"/>
<protein>
    <recommendedName>
        <fullName evidence="4">Zinc ribbon family protein</fullName>
    </recommendedName>
</protein>
<name>A0A420DZ59_9FLAO</name>
<dbReference type="Proteomes" id="UP000285780">
    <property type="component" value="Unassembled WGS sequence"/>
</dbReference>
<sequence length="200" mass="23159">MIFYGTKGTHLHSEKVSGVKCTHCEQQNAHTISIFGKYFYIYWIPIFPLGKKGVSECNHCKATYERKNMSEQLKLAHDNVKRNTKTPFAHWIGSLLVGVLILFVIYSVKQHDKDVDIYINNPKVNDIIKYKSSKKAYSTIKVTNVTTDSIFFVANSMEISKRSKLYKIDKEENYNAERFGMSLSDYKDAFDNNDFLDVNR</sequence>
<accession>A0A420DZ59</accession>
<keyword evidence="3" id="KW-1185">Reference proteome</keyword>
<feature type="transmembrane region" description="Helical" evidence="1">
    <location>
        <begin position="88"/>
        <end position="108"/>
    </location>
</feature>
<evidence type="ECO:0000313" key="3">
    <source>
        <dbReference type="Proteomes" id="UP000285780"/>
    </source>
</evidence>
<organism evidence="2 3">
    <name type="scientific">Tenacibaculum lutimaris</name>
    <dbReference type="NCBI Taxonomy" id="285258"/>
    <lineage>
        <taxon>Bacteria</taxon>
        <taxon>Pseudomonadati</taxon>
        <taxon>Bacteroidota</taxon>
        <taxon>Flavobacteriia</taxon>
        <taxon>Flavobacteriales</taxon>
        <taxon>Flavobacteriaceae</taxon>
        <taxon>Tenacibaculum</taxon>
    </lineage>
</organism>
<comment type="caution">
    <text evidence="2">The sequence shown here is derived from an EMBL/GenBank/DDBJ whole genome shotgun (WGS) entry which is preliminary data.</text>
</comment>
<keyword evidence="1" id="KW-0472">Membrane</keyword>
<gene>
    <name evidence="2" type="ORF">C8N26_2116</name>
</gene>
<keyword evidence="1" id="KW-1133">Transmembrane helix</keyword>
<dbReference type="AlphaFoldDB" id="A0A420DZ59"/>
<dbReference type="RefSeq" id="WP_120187241.1">
    <property type="nucleotide sequence ID" value="NZ_RAQM01000010.1"/>
</dbReference>
<evidence type="ECO:0000313" key="2">
    <source>
        <dbReference type="EMBL" id="RKF03126.1"/>
    </source>
</evidence>